<proteinExistence type="predicted"/>
<keyword evidence="2" id="KW-1185">Reference proteome</keyword>
<protein>
    <submittedName>
        <fullName evidence="1">Uncharacterized protein</fullName>
    </submittedName>
</protein>
<name>A0AA39IU57_9AGAR</name>
<sequence length="332" mass="36771">MAWHFEGKAVAEVGQPYQPQESYKVALESRRLPLSEQQNQHVINAWQRIPSQLDMAVNFWCSVHVDVDTVGSIQSTVIVLLLRRCKRKAEGEAHAEKKRKVAFGMVVAIEIGFEMPQVVDERARKILVGFSAPGCSQKETEGQPLNVNIQNACGGWISVGLHGLRIEYKTRYLKLQSMFHERPVGLWMPLHLRLATTHQTTPQEHKTGEDVTGDRSSWNFCSSTPELNAADEAKLQNRCSPIHPLDLPVSRYSQHRLFARICAGSPSTTCRLRSGSILSHLTAASRALGDPSIGGVKQISHICRTVFHGGLSINISALNVDKAPSTPQNVSD</sequence>
<dbReference type="Proteomes" id="UP001175226">
    <property type="component" value="Unassembled WGS sequence"/>
</dbReference>
<evidence type="ECO:0000313" key="2">
    <source>
        <dbReference type="Proteomes" id="UP001175226"/>
    </source>
</evidence>
<dbReference type="AlphaFoldDB" id="A0AA39IU57"/>
<gene>
    <name evidence="1" type="ORF">EV421DRAFT_1743921</name>
</gene>
<reference evidence="1" key="1">
    <citation type="submission" date="2023-06" db="EMBL/GenBank/DDBJ databases">
        <authorList>
            <consortium name="Lawrence Berkeley National Laboratory"/>
            <person name="Ahrendt S."/>
            <person name="Sahu N."/>
            <person name="Indic B."/>
            <person name="Wong-Bajracharya J."/>
            <person name="Merenyi Z."/>
            <person name="Ke H.-M."/>
            <person name="Monk M."/>
            <person name="Kocsube S."/>
            <person name="Drula E."/>
            <person name="Lipzen A."/>
            <person name="Balint B."/>
            <person name="Henrissat B."/>
            <person name="Andreopoulos B."/>
            <person name="Martin F.M."/>
            <person name="Harder C.B."/>
            <person name="Rigling D."/>
            <person name="Ford K.L."/>
            <person name="Foster G.D."/>
            <person name="Pangilinan J."/>
            <person name="Papanicolaou A."/>
            <person name="Barry K."/>
            <person name="LaButti K."/>
            <person name="Viragh M."/>
            <person name="Koriabine M."/>
            <person name="Yan M."/>
            <person name="Riley R."/>
            <person name="Champramary S."/>
            <person name="Plett K.L."/>
            <person name="Tsai I.J."/>
            <person name="Slot J."/>
            <person name="Sipos G."/>
            <person name="Plett J."/>
            <person name="Nagy L.G."/>
            <person name="Grigoriev I.V."/>
        </authorList>
    </citation>
    <scope>NUCLEOTIDE SEQUENCE</scope>
    <source>
        <strain evidence="1">FPL87.14</strain>
    </source>
</reference>
<comment type="caution">
    <text evidence="1">The sequence shown here is derived from an EMBL/GenBank/DDBJ whole genome shotgun (WGS) entry which is preliminary data.</text>
</comment>
<organism evidence="1 2">
    <name type="scientific">Armillaria borealis</name>
    <dbReference type="NCBI Taxonomy" id="47425"/>
    <lineage>
        <taxon>Eukaryota</taxon>
        <taxon>Fungi</taxon>
        <taxon>Dikarya</taxon>
        <taxon>Basidiomycota</taxon>
        <taxon>Agaricomycotina</taxon>
        <taxon>Agaricomycetes</taxon>
        <taxon>Agaricomycetidae</taxon>
        <taxon>Agaricales</taxon>
        <taxon>Marasmiineae</taxon>
        <taxon>Physalacriaceae</taxon>
        <taxon>Armillaria</taxon>
    </lineage>
</organism>
<evidence type="ECO:0000313" key="1">
    <source>
        <dbReference type="EMBL" id="KAK0430551.1"/>
    </source>
</evidence>
<accession>A0AA39IU57</accession>
<dbReference type="EMBL" id="JAUEPT010000143">
    <property type="protein sequence ID" value="KAK0430551.1"/>
    <property type="molecule type" value="Genomic_DNA"/>
</dbReference>